<dbReference type="GO" id="GO:0000976">
    <property type="term" value="F:transcription cis-regulatory region binding"/>
    <property type="evidence" value="ECO:0007669"/>
    <property type="project" value="TreeGrafter"/>
</dbReference>
<dbReference type="PANTHER" id="PTHR37534:SF39">
    <property type="entry name" value="TRANSCRIPTION FACTOR DOMAIN-CONTAINING PROTEIN"/>
    <property type="match status" value="1"/>
</dbReference>
<keyword evidence="4" id="KW-0238">DNA-binding</keyword>
<dbReference type="PANTHER" id="PTHR37534">
    <property type="entry name" value="TRANSCRIPTIONAL ACTIVATOR PROTEIN UGA3"/>
    <property type="match status" value="1"/>
</dbReference>
<evidence type="ECO:0000313" key="7">
    <source>
        <dbReference type="EMBL" id="OIW26875.1"/>
    </source>
</evidence>
<keyword evidence="8" id="KW-1185">Reference proteome</keyword>
<keyword evidence="5" id="KW-0804">Transcription</keyword>
<dbReference type="STRING" id="1408157.A0A1J7IHX5"/>
<sequence>MALTVANNIKFEVSGDPFFTPALEGECRPLREYHNLKSEESGLRLSWPRAGDIKRARVGNIPSRREGTQDSHVDHSHIVQVSQSDIEMHYHFSSSGAPGTRPVVEVPLPWNPTSLEVSHQELFRYFRHTASKALVTFGHDPTELGSILARIALSSKTVLSTAVLQALLAFSSLHRHGVHPQAVELKIAAIKTLSSASVSHMNATEATQHVAAGMLLSSFEILQATCTSGEWTWYLRGVKDVIHAAGLDKLRQDSDLAVILDWVYYHDVLARFSLRHWHRKVQAAPWSSDLSSSSNLSLMPASLRAEPSKTGLPALALIELLSEVCDAVSKQTQTPVTDTDDHTNFLKILDWRIRTTTVLPTSGDSPDTPLILELYQLAMLVYINRANPKLNPASKTQKQIERGFEIFAQLRSCDRQFPIFILGCEARSDEQRAVVLDLISRTEKGVSSRSFNYGRVLVQSVWAQDDLASGEIDYLDKLSYVISCCKIVPTFA</sequence>
<keyword evidence="2" id="KW-0862">Zinc</keyword>
<comment type="subcellular location">
    <subcellularLocation>
        <location evidence="1">Nucleus</location>
    </subcellularLocation>
</comment>
<organism evidence="7 8">
    <name type="scientific">Coniochaeta ligniaria NRRL 30616</name>
    <dbReference type="NCBI Taxonomy" id="1408157"/>
    <lineage>
        <taxon>Eukaryota</taxon>
        <taxon>Fungi</taxon>
        <taxon>Dikarya</taxon>
        <taxon>Ascomycota</taxon>
        <taxon>Pezizomycotina</taxon>
        <taxon>Sordariomycetes</taxon>
        <taxon>Sordariomycetidae</taxon>
        <taxon>Coniochaetales</taxon>
        <taxon>Coniochaetaceae</taxon>
        <taxon>Coniochaeta</taxon>
    </lineage>
</organism>
<gene>
    <name evidence="7" type="ORF">CONLIGDRAFT_620932</name>
</gene>
<dbReference type="OrthoDB" id="5130013at2759"/>
<evidence type="ECO:0000256" key="5">
    <source>
        <dbReference type="ARBA" id="ARBA00023163"/>
    </source>
</evidence>
<protein>
    <recommendedName>
        <fullName evidence="9">Transcription factor domain-containing protein</fullName>
    </recommendedName>
</protein>
<keyword evidence="3" id="KW-0805">Transcription regulation</keyword>
<dbReference type="Proteomes" id="UP000182658">
    <property type="component" value="Unassembled WGS sequence"/>
</dbReference>
<dbReference type="InterPro" id="IPR021858">
    <property type="entry name" value="Fun_TF"/>
</dbReference>
<dbReference type="EMBL" id="KV875100">
    <property type="protein sequence ID" value="OIW26875.1"/>
    <property type="molecule type" value="Genomic_DNA"/>
</dbReference>
<evidence type="ECO:0000256" key="4">
    <source>
        <dbReference type="ARBA" id="ARBA00023125"/>
    </source>
</evidence>
<dbReference type="GO" id="GO:0003700">
    <property type="term" value="F:DNA-binding transcription factor activity"/>
    <property type="evidence" value="ECO:0007669"/>
    <property type="project" value="TreeGrafter"/>
</dbReference>
<evidence type="ECO:0000256" key="1">
    <source>
        <dbReference type="ARBA" id="ARBA00004123"/>
    </source>
</evidence>
<reference evidence="7 8" key="1">
    <citation type="submission" date="2016-10" db="EMBL/GenBank/DDBJ databases">
        <title>Draft genome sequence of Coniochaeta ligniaria NRRL30616, a lignocellulolytic fungus for bioabatement of inhibitors in plant biomass hydrolysates.</title>
        <authorList>
            <consortium name="DOE Joint Genome Institute"/>
            <person name="Jimenez D.J."/>
            <person name="Hector R.E."/>
            <person name="Riley R."/>
            <person name="Sun H."/>
            <person name="Grigoriev I.V."/>
            <person name="Van Elsas J.D."/>
            <person name="Nichols N.N."/>
        </authorList>
    </citation>
    <scope>NUCLEOTIDE SEQUENCE [LARGE SCALE GENOMIC DNA]</scope>
    <source>
        <strain evidence="7 8">NRRL 30616</strain>
    </source>
</reference>
<evidence type="ECO:0000313" key="8">
    <source>
        <dbReference type="Proteomes" id="UP000182658"/>
    </source>
</evidence>
<dbReference type="GO" id="GO:0005634">
    <property type="term" value="C:nucleus"/>
    <property type="evidence" value="ECO:0007669"/>
    <property type="project" value="UniProtKB-SubCell"/>
</dbReference>
<dbReference type="GO" id="GO:0045944">
    <property type="term" value="P:positive regulation of transcription by RNA polymerase II"/>
    <property type="evidence" value="ECO:0007669"/>
    <property type="project" value="TreeGrafter"/>
</dbReference>
<evidence type="ECO:0000256" key="2">
    <source>
        <dbReference type="ARBA" id="ARBA00022833"/>
    </source>
</evidence>
<dbReference type="InParanoid" id="A0A1J7IHX5"/>
<evidence type="ECO:0000256" key="3">
    <source>
        <dbReference type="ARBA" id="ARBA00023015"/>
    </source>
</evidence>
<evidence type="ECO:0000256" key="6">
    <source>
        <dbReference type="ARBA" id="ARBA00023242"/>
    </source>
</evidence>
<evidence type="ECO:0008006" key="9">
    <source>
        <dbReference type="Google" id="ProtNLM"/>
    </source>
</evidence>
<dbReference type="AlphaFoldDB" id="A0A1J7IHX5"/>
<dbReference type="Pfam" id="PF11951">
    <property type="entry name" value="Fungal_trans_2"/>
    <property type="match status" value="1"/>
</dbReference>
<accession>A0A1J7IHX5</accession>
<keyword evidence="6" id="KW-0539">Nucleus</keyword>
<proteinExistence type="predicted"/>
<name>A0A1J7IHX5_9PEZI</name>